<evidence type="ECO:0000259" key="5">
    <source>
        <dbReference type="Pfam" id="PF13439"/>
    </source>
</evidence>
<dbReference type="Proteomes" id="UP000592216">
    <property type="component" value="Unassembled WGS sequence"/>
</dbReference>
<proteinExistence type="inferred from homology"/>
<dbReference type="GO" id="GO:0016757">
    <property type="term" value="F:glycosyltransferase activity"/>
    <property type="evidence" value="ECO:0007669"/>
    <property type="project" value="UniProtKB-KW"/>
</dbReference>
<protein>
    <submittedName>
        <fullName evidence="6">Glycosyltransferase family 4 protein</fullName>
    </submittedName>
</protein>
<evidence type="ECO:0000256" key="1">
    <source>
        <dbReference type="ARBA" id="ARBA00009481"/>
    </source>
</evidence>
<feature type="domain" description="Glycosyltransferase subfamily 4-like N-terminal" evidence="5">
    <location>
        <begin position="15"/>
        <end position="167"/>
    </location>
</feature>
<dbReference type="PANTHER" id="PTHR12526">
    <property type="entry name" value="GLYCOSYLTRANSFERASE"/>
    <property type="match status" value="1"/>
</dbReference>
<keyword evidence="2" id="KW-0328">Glycosyltransferase</keyword>
<dbReference type="EMBL" id="JABCJE010000003">
    <property type="protein sequence ID" value="NVO23588.1"/>
    <property type="molecule type" value="Genomic_DNA"/>
</dbReference>
<evidence type="ECO:0000313" key="7">
    <source>
        <dbReference type="Proteomes" id="UP000592216"/>
    </source>
</evidence>
<dbReference type="CDD" id="cd03801">
    <property type="entry name" value="GT4_PimA-like"/>
    <property type="match status" value="1"/>
</dbReference>
<dbReference type="InterPro" id="IPR028098">
    <property type="entry name" value="Glyco_trans_4-like_N"/>
</dbReference>
<dbReference type="InterPro" id="IPR001296">
    <property type="entry name" value="Glyco_trans_1"/>
</dbReference>
<gene>
    <name evidence="6" type="ORF">HJ536_09495</name>
</gene>
<evidence type="ECO:0000259" key="4">
    <source>
        <dbReference type="Pfam" id="PF00534"/>
    </source>
</evidence>
<keyword evidence="3 6" id="KW-0808">Transferase</keyword>
<dbReference type="AlphaFoldDB" id="A0A850Q9E9"/>
<dbReference type="PANTHER" id="PTHR12526:SF640">
    <property type="entry name" value="COLANIC ACID BIOSYNTHESIS GLYCOSYLTRANSFERASE WCAL-RELATED"/>
    <property type="match status" value="1"/>
</dbReference>
<name>A0A850Q9E9_9RHOB</name>
<comment type="caution">
    <text evidence="6">The sequence shown here is derived from an EMBL/GenBank/DDBJ whole genome shotgun (WGS) entry which is preliminary data.</text>
</comment>
<evidence type="ECO:0000256" key="2">
    <source>
        <dbReference type="ARBA" id="ARBA00022676"/>
    </source>
</evidence>
<feature type="domain" description="Glycosyl transferase family 1" evidence="4">
    <location>
        <begin position="183"/>
        <end position="348"/>
    </location>
</feature>
<dbReference type="RefSeq" id="WP_177157524.1">
    <property type="nucleotide sequence ID" value="NZ_JABCJE010000003.1"/>
</dbReference>
<sequence>MGQIRILFPYTGDSVGGSHISSLTLARALPRDRFEPVVAVHDAGPLDGYLRGLDMPWLDAPHIAYPDTSSYGKQIGRYMRALPALVRFIKQHKINVVHTHDIRMHLSWSVAARIAGVPHVWHQRTPTSAKRLDRYTALSAKVIGVSEYCRAQFPPAMQARADVIYNPFEIPPAPNTAAARLALKQRLGLRADAQVVAYVANLAERKRPQFFVQIAKALREQGRHNLHFVMLGEAREPQNTEVQNAIEAAGLRGICRHMGPQYPILPWMAGADLMIAPAVHEALGRTMIEAQLLGTPLLASDHGGNPEIIGHIQTGLLAPADDLEAFTAAAAQLLDDPELAGTLTANARASAEAKFSLNRHLTQMLAVYDALPRR</sequence>
<dbReference type="Pfam" id="PF00534">
    <property type="entry name" value="Glycos_transf_1"/>
    <property type="match status" value="1"/>
</dbReference>
<evidence type="ECO:0000313" key="6">
    <source>
        <dbReference type="EMBL" id="NVO23588.1"/>
    </source>
</evidence>
<dbReference type="Gene3D" id="3.40.50.2000">
    <property type="entry name" value="Glycogen Phosphorylase B"/>
    <property type="match status" value="2"/>
</dbReference>
<evidence type="ECO:0000256" key="3">
    <source>
        <dbReference type="ARBA" id="ARBA00022679"/>
    </source>
</evidence>
<organism evidence="6 7">
    <name type="scientific">Donghicola mangrovi</name>
    <dbReference type="NCBI Taxonomy" id="2729614"/>
    <lineage>
        <taxon>Bacteria</taxon>
        <taxon>Pseudomonadati</taxon>
        <taxon>Pseudomonadota</taxon>
        <taxon>Alphaproteobacteria</taxon>
        <taxon>Rhodobacterales</taxon>
        <taxon>Roseobacteraceae</taxon>
        <taxon>Donghicola</taxon>
    </lineage>
</organism>
<dbReference type="SUPFAM" id="SSF53756">
    <property type="entry name" value="UDP-Glycosyltransferase/glycogen phosphorylase"/>
    <property type="match status" value="1"/>
</dbReference>
<accession>A0A850Q9E9</accession>
<comment type="similarity">
    <text evidence="1">Belongs to the glycosyltransferase group 1 family. Glycosyltransferase 4 subfamily.</text>
</comment>
<reference evidence="6 7" key="1">
    <citation type="submission" date="2020-04" db="EMBL/GenBank/DDBJ databases">
        <title>Donghicola sp., a member of the Rhodobacteraceae family isolated from mangrove forest in Thailand.</title>
        <authorList>
            <person name="Charoenyingcharoen P."/>
            <person name="Yukphan P."/>
        </authorList>
    </citation>
    <scope>NUCLEOTIDE SEQUENCE [LARGE SCALE GENOMIC DNA]</scope>
    <source>
        <strain evidence="6 7">B5-SW-15</strain>
    </source>
</reference>
<dbReference type="Pfam" id="PF13439">
    <property type="entry name" value="Glyco_transf_4"/>
    <property type="match status" value="1"/>
</dbReference>